<keyword evidence="4" id="KW-0479">Metal-binding</keyword>
<dbReference type="InterPro" id="IPR006073">
    <property type="entry name" value="GTP-bd"/>
</dbReference>
<accession>A0A147HV69</accession>
<dbReference type="GO" id="GO:0000917">
    <property type="term" value="P:division septum assembly"/>
    <property type="evidence" value="ECO:0007669"/>
    <property type="project" value="UniProtKB-KW"/>
</dbReference>
<keyword evidence="5 10" id="KW-0547">Nucleotide-binding</keyword>
<dbReference type="NCBIfam" id="TIGR03598">
    <property type="entry name" value="GTPase_YsxC"/>
    <property type="match status" value="1"/>
</dbReference>
<keyword evidence="8 10" id="KW-0717">Septation</keyword>
<dbReference type="PATRIC" id="fig|33051.3.peg.3666"/>
<dbReference type="InterPro" id="IPR030393">
    <property type="entry name" value="G_ENGB_dom"/>
</dbReference>
<evidence type="ECO:0000259" key="11">
    <source>
        <dbReference type="PROSITE" id="PS51706"/>
    </source>
</evidence>
<dbReference type="GO" id="GO:0005829">
    <property type="term" value="C:cytosol"/>
    <property type="evidence" value="ECO:0007669"/>
    <property type="project" value="TreeGrafter"/>
</dbReference>
<evidence type="ECO:0000256" key="8">
    <source>
        <dbReference type="ARBA" id="ARBA00023210"/>
    </source>
</evidence>
<organism evidence="12 13">
    <name type="scientific">Sphingomonas sanguinis</name>
    <dbReference type="NCBI Taxonomy" id="33051"/>
    <lineage>
        <taxon>Bacteria</taxon>
        <taxon>Pseudomonadati</taxon>
        <taxon>Pseudomonadota</taxon>
        <taxon>Alphaproteobacteria</taxon>
        <taxon>Sphingomonadales</taxon>
        <taxon>Sphingomonadaceae</taxon>
        <taxon>Sphingomonas</taxon>
    </lineage>
</organism>
<dbReference type="STRING" id="33051.SB4_15275"/>
<dbReference type="PROSITE" id="PS51706">
    <property type="entry name" value="G_ENGB"/>
    <property type="match status" value="1"/>
</dbReference>
<keyword evidence="6" id="KW-0460">Magnesium</keyword>
<name>A0A147HV69_9SPHN</name>
<evidence type="ECO:0000256" key="7">
    <source>
        <dbReference type="ARBA" id="ARBA00023134"/>
    </source>
</evidence>
<dbReference type="PANTHER" id="PTHR11649:SF13">
    <property type="entry name" value="ENGB-TYPE G DOMAIN-CONTAINING PROTEIN"/>
    <property type="match status" value="1"/>
</dbReference>
<evidence type="ECO:0000313" key="13">
    <source>
        <dbReference type="Proteomes" id="UP000072867"/>
    </source>
</evidence>
<dbReference type="GO" id="GO:0046872">
    <property type="term" value="F:metal ion binding"/>
    <property type="evidence" value="ECO:0007669"/>
    <property type="project" value="UniProtKB-KW"/>
</dbReference>
<proteinExistence type="inferred from homology"/>
<evidence type="ECO:0000256" key="1">
    <source>
        <dbReference type="ARBA" id="ARBA00001946"/>
    </source>
</evidence>
<dbReference type="InterPro" id="IPR027417">
    <property type="entry name" value="P-loop_NTPase"/>
</dbReference>
<dbReference type="RefSeq" id="WP_058733832.1">
    <property type="nucleotide sequence ID" value="NZ_LDTD01000085.1"/>
</dbReference>
<comment type="function">
    <text evidence="10">Necessary for normal cell division and for the maintenance of normal septation.</text>
</comment>
<evidence type="ECO:0000256" key="6">
    <source>
        <dbReference type="ARBA" id="ARBA00022842"/>
    </source>
</evidence>
<comment type="similarity">
    <text evidence="2 10">Belongs to the TRAFAC class TrmE-Era-EngA-EngB-Septin-like GTPase superfamily. EngB GTPase family.</text>
</comment>
<comment type="cofactor">
    <cofactor evidence="1">
        <name>Mg(2+)</name>
        <dbReference type="ChEBI" id="CHEBI:18420"/>
    </cofactor>
</comment>
<keyword evidence="7 10" id="KW-0342">GTP-binding</keyword>
<dbReference type="SUPFAM" id="SSF52540">
    <property type="entry name" value="P-loop containing nucleoside triphosphate hydrolases"/>
    <property type="match status" value="1"/>
</dbReference>
<reference evidence="12 13" key="1">
    <citation type="journal article" date="2016" name="Front. Microbiol.">
        <title>Genomic Resource of Rice Seed Associated Bacteria.</title>
        <authorList>
            <person name="Midha S."/>
            <person name="Bansal K."/>
            <person name="Sharma S."/>
            <person name="Kumar N."/>
            <person name="Patil P.P."/>
            <person name="Chaudhry V."/>
            <person name="Patil P.B."/>
        </authorList>
    </citation>
    <scope>NUCLEOTIDE SEQUENCE [LARGE SCALE GENOMIC DNA]</scope>
    <source>
        <strain evidence="12 13">NS319</strain>
    </source>
</reference>
<comment type="caution">
    <text evidence="12">The sequence shown here is derived from an EMBL/GenBank/DDBJ whole genome shotgun (WGS) entry which is preliminary data.</text>
</comment>
<gene>
    <name evidence="10" type="primary">engB</name>
    <name evidence="12" type="ORF">NS319_12150</name>
</gene>
<evidence type="ECO:0000256" key="2">
    <source>
        <dbReference type="ARBA" id="ARBA00009638"/>
    </source>
</evidence>
<evidence type="ECO:0000256" key="5">
    <source>
        <dbReference type="ARBA" id="ARBA00022741"/>
    </source>
</evidence>
<protein>
    <recommendedName>
        <fullName evidence="10">Probable GTP-binding protein EngB</fullName>
    </recommendedName>
</protein>
<dbReference type="InterPro" id="IPR019987">
    <property type="entry name" value="GTP-bd_ribosome_bio_YsxC"/>
</dbReference>
<evidence type="ECO:0000256" key="4">
    <source>
        <dbReference type="ARBA" id="ARBA00022723"/>
    </source>
</evidence>
<sequence>MSELPTPAPSDEPKGFSEELVESARKLFAGPVTFLKSAPALKFLPDPIVPEVAVAGRSNVGKSSLLNAMTNRNGLARTSNTPGRTQELNFFDVGTPPTLRLVDMPGYGFAKAPKDMVKQWRFLVNDFLRGRQALKRALVLIDSRHGIKEVDREILEMLDRAAVSYRIVLTKADKVKATELAAVVERTKAEARKRAAAHPEILATSSEGGMGIPELRAAVLEAIG</sequence>
<dbReference type="HAMAP" id="MF_00321">
    <property type="entry name" value="GTPase_EngB"/>
    <property type="match status" value="1"/>
</dbReference>
<evidence type="ECO:0000256" key="9">
    <source>
        <dbReference type="ARBA" id="ARBA00023306"/>
    </source>
</evidence>
<dbReference type="EMBL" id="LDTD01000085">
    <property type="protein sequence ID" value="KTT68827.1"/>
    <property type="molecule type" value="Genomic_DNA"/>
</dbReference>
<dbReference type="GO" id="GO:0005525">
    <property type="term" value="F:GTP binding"/>
    <property type="evidence" value="ECO:0007669"/>
    <property type="project" value="UniProtKB-UniRule"/>
</dbReference>
<dbReference type="Pfam" id="PF01926">
    <property type="entry name" value="MMR_HSR1"/>
    <property type="match status" value="1"/>
</dbReference>
<keyword evidence="9 10" id="KW-0131">Cell cycle</keyword>
<feature type="domain" description="EngB-type G" evidence="11">
    <location>
        <begin position="48"/>
        <end position="224"/>
    </location>
</feature>
<dbReference type="Gene3D" id="3.40.50.300">
    <property type="entry name" value="P-loop containing nucleotide triphosphate hydrolases"/>
    <property type="match status" value="1"/>
</dbReference>
<dbReference type="PANTHER" id="PTHR11649">
    <property type="entry name" value="MSS1/TRME-RELATED GTP-BINDING PROTEIN"/>
    <property type="match status" value="1"/>
</dbReference>
<evidence type="ECO:0000256" key="10">
    <source>
        <dbReference type="HAMAP-Rule" id="MF_00321"/>
    </source>
</evidence>
<dbReference type="CDD" id="cd01876">
    <property type="entry name" value="YihA_EngB"/>
    <property type="match status" value="1"/>
</dbReference>
<evidence type="ECO:0000313" key="12">
    <source>
        <dbReference type="EMBL" id="KTT68827.1"/>
    </source>
</evidence>
<keyword evidence="3 10" id="KW-0132">Cell division</keyword>
<evidence type="ECO:0000256" key="3">
    <source>
        <dbReference type="ARBA" id="ARBA00022618"/>
    </source>
</evidence>
<dbReference type="AlphaFoldDB" id="A0A147HV69"/>
<dbReference type="Proteomes" id="UP000072867">
    <property type="component" value="Unassembled WGS sequence"/>
</dbReference>